<feature type="transmembrane region" description="Helical" evidence="1">
    <location>
        <begin position="91"/>
        <end position="113"/>
    </location>
</feature>
<dbReference type="Proteomes" id="UP001467690">
    <property type="component" value="Unassembled WGS sequence"/>
</dbReference>
<evidence type="ECO:0000256" key="1">
    <source>
        <dbReference type="SAM" id="Phobius"/>
    </source>
</evidence>
<keyword evidence="1" id="KW-0812">Transmembrane</keyword>
<feature type="transmembrane region" description="Helical" evidence="1">
    <location>
        <begin position="12"/>
        <end position="33"/>
    </location>
</feature>
<evidence type="ECO:0000313" key="3">
    <source>
        <dbReference type="Proteomes" id="UP001467690"/>
    </source>
</evidence>
<sequence length="129" mass="14611">MKIGFKDKNTNVICFLALSSVLFCSLLAFKVYIQSKEILEHLYKLSNPEEIEQDKALFKMLGYKDDGSVAIMRIESLIDVLDVSKTHIDNLQFYMALLCLSSFVGGILFVYFIRTAIKVERSINNASGD</sequence>
<evidence type="ECO:0000313" key="2">
    <source>
        <dbReference type="EMBL" id="MER2490618.1"/>
    </source>
</evidence>
<protein>
    <submittedName>
        <fullName evidence="2">Uncharacterized protein</fullName>
    </submittedName>
</protein>
<dbReference type="EMBL" id="JBELOE010000062">
    <property type="protein sequence ID" value="MER2490618.1"/>
    <property type="molecule type" value="Genomic_DNA"/>
</dbReference>
<proteinExistence type="predicted"/>
<gene>
    <name evidence="2" type="ORF">ABS311_01800</name>
</gene>
<reference evidence="2 3" key="1">
    <citation type="submission" date="2024-06" db="EMBL/GenBank/DDBJ databases">
        <authorList>
            <person name="Chen R.Y."/>
        </authorList>
    </citation>
    <scope>NUCLEOTIDE SEQUENCE [LARGE SCALE GENOMIC DNA]</scope>
    <source>
        <strain evidence="2 3">D2</strain>
    </source>
</reference>
<dbReference type="RefSeq" id="WP_143870984.1">
    <property type="nucleotide sequence ID" value="NZ_CP041660.1"/>
</dbReference>
<organism evidence="2 3">
    <name type="scientific">Catenovulum sediminis</name>
    <dbReference type="NCBI Taxonomy" id="1740262"/>
    <lineage>
        <taxon>Bacteria</taxon>
        <taxon>Pseudomonadati</taxon>
        <taxon>Pseudomonadota</taxon>
        <taxon>Gammaproteobacteria</taxon>
        <taxon>Alteromonadales</taxon>
        <taxon>Alteromonadaceae</taxon>
        <taxon>Catenovulum</taxon>
    </lineage>
</organism>
<keyword evidence="1" id="KW-1133">Transmembrane helix</keyword>
<keyword evidence="3" id="KW-1185">Reference proteome</keyword>
<name>A0ABV1RCG9_9ALTE</name>
<comment type="caution">
    <text evidence="2">The sequence shown here is derived from an EMBL/GenBank/DDBJ whole genome shotgun (WGS) entry which is preliminary data.</text>
</comment>
<keyword evidence="1" id="KW-0472">Membrane</keyword>
<accession>A0ABV1RCG9</accession>